<dbReference type="GO" id="GO:0005737">
    <property type="term" value="C:cytoplasm"/>
    <property type="evidence" value="ECO:0007669"/>
    <property type="project" value="TreeGrafter"/>
</dbReference>
<dbReference type="Proteomes" id="UP000546126">
    <property type="component" value="Unassembled WGS sequence"/>
</dbReference>
<dbReference type="InterPro" id="IPR013078">
    <property type="entry name" value="His_Pase_superF_clade-1"/>
</dbReference>
<gene>
    <name evidence="1" type="ORF">HT134_42175</name>
</gene>
<name>A0A7Y6IZ26_9ACTN</name>
<evidence type="ECO:0000313" key="2">
    <source>
        <dbReference type="Proteomes" id="UP000546126"/>
    </source>
</evidence>
<dbReference type="Gene3D" id="3.40.50.1240">
    <property type="entry name" value="Phosphoglycerate mutase-like"/>
    <property type="match status" value="1"/>
</dbReference>
<dbReference type="CDD" id="cd07067">
    <property type="entry name" value="HP_PGM_like"/>
    <property type="match status" value="1"/>
</dbReference>
<dbReference type="Pfam" id="PF00300">
    <property type="entry name" value="His_Phos_1"/>
    <property type="match status" value="1"/>
</dbReference>
<protein>
    <submittedName>
        <fullName evidence="1">Histidine phosphatase family protein</fullName>
    </submittedName>
</protein>
<organism evidence="1 2">
    <name type="scientific">Nonomuraea rhodomycinica</name>
    <dbReference type="NCBI Taxonomy" id="1712872"/>
    <lineage>
        <taxon>Bacteria</taxon>
        <taxon>Bacillati</taxon>
        <taxon>Actinomycetota</taxon>
        <taxon>Actinomycetes</taxon>
        <taxon>Streptosporangiales</taxon>
        <taxon>Streptosporangiaceae</taxon>
        <taxon>Nonomuraea</taxon>
    </lineage>
</organism>
<dbReference type="EMBL" id="JABWGO010000018">
    <property type="protein sequence ID" value="NUW46671.1"/>
    <property type="molecule type" value="Genomic_DNA"/>
</dbReference>
<proteinExistence type="predicted"/>
<comment type="caution">
    <text evidence="1">The sequence shown here is derived from an EMBL/GenBank/DDBJ whole genome shotgun (WGS) entry which is preliminary data.</text>
</comment>
<dbReference type="GO" id="GO:0016791">
    <property type="term" value="F:phosphatase activity"/>
    <property type="evidence" value="ECO:0007669"/>
    <property type="project" value="TreeGrafter"/>
</dbReference>
<reference evidence="1 2" key="1">
    <citation type="submission" date="2020-06" db="EMBL/GenBank/DDBJ databases">
        <authorList>
            <person name="Chanama M."/>
        </authorList>
    </citation>
    <scope>NUCLEOTIDE SEQUENCE [LARGE SCALE GENOMIC DNA]</scope>
    <source>
        <strain evidence="1 2">TBRC6557</strain>
    </source>
</reference>
<dbReference type="AlphaFoldDB" id="A0A7Y6IZ26"/>
<dbReference type="SUPFAM" id="SSF53254">
    <property type="entry name" value="Phosphoglycerate mutase-like"/>
    <property type="match status" value="1"/>
</dbReference>
<dbReference type="InterPro" id="IPR029033">
    <property type="entry name" value="His_PPase_superfam"/>
</dbReference>
<accession>A0A7Y6IZ26</accession>
<dbReference type="PANTHER" id="PTHR48100:SF1">
    <property type="entry name" value="HISTIDINE PHOSPHATASE FAMILY PROTEIN-RELATED"/>
    <property type="match status" value="1"/>
</dbReference>
<sequence>MLCLRHAESENVTAGAAGALPSARLTAKGRLQAAGAARLLIGEGVTRIYAGTAVRARQTADIMARTLGVEVVALRDLAEVHVGRAEGAVDPATRARTAAVLRSWIVDADLGEAVADGEDGHAVTARIVTALTSIAAGHAGGTVAVVGHVASLTTGLSALCGLGRQVWGAPLPHAVPFAVEYDGRSWQCLSWPSPAAAHGVTGAAGS</sequence>
<dbReference type="PANTHER" id="PTHR48100">
    <property type="entry name" value="BROAD-SPECIFICITY PHOSPHATASE YOR283W-RELATED"/>
    <property type="match status" value="1"/>
</dbReference>
<evidence type="ECO:0000313" key="1">
    <source>
        <dbReference type="EMBL" id="NUW46671.1"/>
    </source>
</evidence>
<keyword evidence="2" id="KW-1185">Reference proteome</keyword>
<dbReference type="InterPro" id="IPR050275">
    <property type="entry name" value="PGM_Phosphatase"/>
</dbReference>